<dbReference type="GO" id="GO:0003735">
    <property type="term" value="F:structural constituent of ribosome"/>
    <property type="evidence" value="ECO:0007669"/>
    <property type="project" value="InterPro"/>
</dbReference>
<keyword evidence="5" id="KW-1185">Reference proteome</keyword>
<protein>
    <submittedName>
        <fullName evidence="4">Mitochondrial 37S ribosomal protein</fullName>
    </submittedName>
</protein>
<evidence type="ECO:0000313" key="5">
    <source>
        <dbReference type="Proteomes" id="UP001377567"/>
    </source>
</evidence>
<dbReference type="PANTHER" id="PTHR12919:SF20">
    <property type="entry name" value="SMALL RIBOSOMAL SUBUNIT PROTEIN BS16M"/>
    <property type="match status" value="1"/>
</dbReference>
<dbReference type="SUPFAM" id="SSF54565">
    <property type="entry name" value="Ribosomal protein S16"/>
    <property type="match status" value="1"/>
</dbReference>
<keyword evidence="3" id="KW-0687">Ribonucleoprotein</keyword>
<sequence>MTCGLVRIRLARFGRTNSPLYNIVVANAKRARDARPIEVLGTYNPVPKLITIKQKKRGMIPEKEVNLDFARTKYWIGVGAQPSETVTRLLQKCGVLEPTWKNGVPASAPERPVIKQMEERLE</sequence>
<dbReference type="PANTHER" id="PTHR12919">
    <property type="entry name" value="30S RIBOSOMAL PROTEIN S16"/>
    <property type="match status" value="1"/>
</dbReference>
<dbReference type="AlphaFoldDB" id="A0AAV5RT92"/>
<dbReference type="NCBIfam" id="TIGR00002">
    <property type="entry name" value="S16"/>
    <property type="match status" value="1"/>
</dbReference>
<proteinExistence type="inferred from homology"/>
<dbReference type="Pfam" id="PF00886">
    <property type="entry name" value="Ribosomal_S16"/>
    <property type="match status" value="1"/>
</dbReference>
<evidence type="ECO:0000256" key="2">
    <source>
        <dbReference type="ARBA" id="ARBA00022980"/>
    </source>
</evidence>
<keyword evidence="2 4" id="KW-0689">Ribosomal protein</keyword>
<dbReference type="Gene3D" id="3.30.1320.10">
    <property type="match status" value="1"/>
</dbReference>
<accession>A0AAV5RT92</accession>
<gene>
    <name evidence="4" type="ORF">DAKH74_012490</name>
</gene>
<organism evidence="4 5">
    <name type="scientific">Maudiozyma humilis</name>
    <name type="common">Sour dough yeast</name>
    <name type="synonym">Kazachstania humilis</name>
    <dbReference type="NCBI Taxonomy" id="51915"/>
    <lineage>
        <taxon>Eukaryota</taxon>
        <taxon>Fungi</taxon>
        <taxon>Dikarya</taxon>
        <taxon>Ascomycota</taxon>
        <taxon>Saccharomycotina</taxon>
        <taxon>Saccharomycetes</taxon>
        <taxon>Saccharomycetales</taxon>
        <taxon>Saccharomycetaceae</taxon>
        <taxon>Maudiozyma</taxon>
    </lineage>
</organism>
<dbReference type="GO" id="GO:0032543">
    <property type="term" value="P:mitochondrial translation"/>
    <property type="evidence" value="ECO:0007669"/>
    <property type="project" value="TreeGrafter"/>
</dbReference>
<dbReference type="FunFam" id="3.30.1320.10:FF:000013">
    <property type="entry name" value="Mitochondrial ribosomal protein"/>
    <property type="match status" value="1"/>
</dbReference>
<evidence type="ECO:0000256" key="3">
    <source>
        <dbReference type="ARBA" id="ARBA00023274"/>
    </source>
</evidence>
<dbReference type="InterPro" id="IPR023803">
    <property type="entry name" value="Ribosomal_bS16_dom_sf"/>
</dbReference>
<comment type="caution">
    <text evidence="4">The sequence shown here is derived from an EMBL/GenBank/DDBJ whole genome shotgun (WGS) entry which is preliminary data.</text>
</comment>
<dbReference type="EMBL" id="BTGD01000003">
    <property type="protein sequence ID" value="GMM54633.1"/>
    <property type="molecule type" value="Genomic_DNA"/>
</dbReference>
<dbReference type="HAMAP" id="MF_00385">
    <property type="entry name" value="Ribosomal_bS16"/>
    <property type="match status" value="1"/>
</dbReference>
<dbReference type="GO" id="GO:0005763">
    <property type="term" value="C:mitochondrial small ribosomal subunit"/>
    <property type="evidence" value="ECO:0007669"/>
    <property type="project" value="TreeGrafter"/>
</dbReference>
<dbReference type="PROSITE" id="PS00732">
    <property type="entry name" value="RIBOSOMAL_S16"/>
    <property type="match status" value="1"/>
</dbReference>
<dbReference type="InterPro" id="IPR000307">
    <property type="entry name" value="Ribosomal_bS16"/>
</dbReference>
<reference evidence="4 5" key="1">
    <citation type="journal article" date="2023" name="Elife">
        <title>Identification of key yeast species and microbe-microbe interactions impacting larval growth of Drosophila in the wild.</title>
        <authorList>
            <person name="Mure A."/>
            <person name="Sugiura Y."/>
            <person name="Maeda R."/>
            <person name="Honda K."/>
            <person name="Sakurai N."/>
            <person name="Takahashi Y."/>
            <person name="Watada M."/>
            <person name="Katoh T."/>
            <person name="Gotoh A."/>
            <person name="Gotoh Y."/>
            <person name="Taniguchi I."/>
            <person name="Nakamura K."/>
            <person name="Hayashi T."/>
            <person name="Katayama T."/>
            <person name="Uemura T."/>
            <person name="Hattori Y."/>
        </authorList>
    </citation>
    <scope>NUCLEOTIDE SEQUENCE [LARGE SCALE GENOMIC DNA]</scope>
    <source>
        <strain evidence="4 5">KH-74</strain>
    </source>
</reference>
<dbReference type="InterPro" id="IPR020592">
    <property type="entry name" value="Ribosomal_bS16_CS"/>
</dbReference>
<evidence type="ECO:0000313" key="4">
    <source>
        <dbReference type="EMBL" id="GMM54633.1"/>
    </source>
</evidence>
<comment type="similarity">
    <text evidence="1">Belongs to the bacterial ribosomal protein bS16 family.</text>
</comment>
<name>A0AAV5RT92_MAUHU</name>
<dbReference type="Proteomes" id="UP001377567">
    <property type="component" value="Unassembled WGS sequence"/>
</dbReference>
<evidence type="ECO:0000256" key="1">
    <source>
        <dbReference type="ARBA" id="ARBA00006668"/>
    </source>
</evidence>